<feature type="compositionally biased region" description="Polar residues" evidence="1">
    <location>
        <begin position="1"/>
        <end position="11"/>
    </location>
</feature>
<comment type="caution">
    <text evidence="2">The sequence shown here is derived from an EMBL/GenBank/DDBJ whole genome shotgun (WGS) entry which is preliminary data.</text>
</comment>
<evidence type="ECO:0000313" key="3">
    <source>
        <dbReference type="Proteomes" id="UP000565441"/>
    </source>
</evidence>
<proteinExistence type="predicted"/>
<reference evidence="2 3" key="1">
    <citation type="journal article" date="2020" name="ISME J.">
        <title>Uncovering the hidden diversity of litter-decomposition mechanisms in mushroom-forming fungi.</title>
        <authorList>
            <person name="Floudas D."/>
            <person name="Bentzer J."/>
            <person name="Ahren D."/>
            <person name="Johansson T."/>
            <person name="Persson P."/>
            <person name="Tunlid A."/>
        </authorList>
    </citation>
    <scope>NUCLEOTIDE SEQUENCE [LARGE SCALE GENOMIC DNA]</scope>
    <source>
        <strain evidence="2 3">CBS 661.87</strain>
    </source>
</reference>
<organism evidence="2 3">
    <name type="scientific">Tricholomella constricta</name>
    <dbReference type="NCBI Taxonomy" id="117010"/>
    <lineage>
        <taxon>Eukaryota</taxon>
        <taxon>Fungi</taxon>
        <taxon>Dikarya</taxon>
        <taxon>Basidiomycota</taxon>
        <taxon>Agaricomycotina</taxon>
        <taxon>Agaricomycetes</taxon>
        <taxon>Agaricomycetidae</taxon>
        <taxon>Agaricales</taxon>
        <taxon>Tricholomatineae</taxon>
        <taxon>Lyophyllaceae</taxon>
        <taxon>Tricholomella</taxon>
    </lineage>
</organism>
<accession>A0A8H5GJD2</accession>
<name>A0A8H5GJD2_9AGAR</name>
<gene>
    <name evidence="2" type="ORF">D9615_010653</name>
</gene>
<evidence type="ECO:0000256" key="1">
    <source>
        <dbReference type="SAM" id="MobiDB-lite"/>
    </source>
</evidence>
<sequence length="106" mass="11566">MSAWSQTTTLHSCRLPSRANAAVSSLHSSPPPLPPEVDGADTTTTYHRNHGPPRMDDSRAASAFHSIKVPQYILSRPSSAQCTKYLAQRLAAHKEKQGRNEEVDTG</sequence>
<protein>
    <submittedName>
        <fullName evidence="2">Uncharacterized protein</fullName>
    </submittedName>
</protein>
<keyword evidence="3" id="KW-1185">Reference proteome</keyword>
<dbReference type="EMBL" id="JAACJP010000099">
    <property type="protein sequence ID" value="KAF5365864.1"/>
    <property type="molecule type" value="Genomic_DNA"/>
</dbReference>
<dbReference type="AlphaFoldDB" id="A0A8H5GJD2"/>
<dbReference type="Proteomes" id="UP000565441">
    <property type="component" value="Unassembled WGS sequence"/>
</dbReference>
<feature type="region of interest" description="Disordered" evidence="1">
    <location>
        <begin position="1"/>
        <end position="58"/>
    </location>
</feature>
<evidence type="ECO:0000313" key="2">
    <source>
        <dbReference type="EMBL" id="KAF5365864.1"/>
    </source>
</evidence>